<keyword evidence="2" id="KW-1185">Reference proteome</keyword>
<dbReference type="RefSeq" id="WP_344678603.1">
    <property type="nucleotide sequence ID" value="NZ_BAAAUX010000006.1"/>
</dbReference>
<reference evidence="1 2" key="1">
    <citation type="journal article" date="2019" name="Int. J. Syst. Evol. Microbiol.">
        <title>The Global Catalogue of Microorganisms (GCM) 10K type strain sequencing project: providing services to taxonomists for standard genome sequencing and annotation.</title>
        <authorList>
            <consortium name="The Broad Institute Genomics Platform"/>
            <consortium name="The Broad Institute Genome Sequencing Center for Infectious Disease"/>
            <person name="Wu L."/>
            <person name="Ma J."/>
        </authorList>
    </citation>
    <scope>NUCLEOTIDE SEQUENCE [LARGE SCALE GENOMIC DNA]</scope>
    <source>
        <strain evidence="1 2">JCM 9383</strain>
    </source>
</reference>
<accession>A0ABN3V730</accession>
<sequence length="306" mass="33762">MHDLLPAGLLSEMRRNDSQRDWLEALPGMIRDLRRTWSLRLGPPFQGGSCSWVAPVERRDGARAVLKITWPHREAAGEADALEVWDGAGAVRLLDHDRERYALLIERCEPGTELGEDPGPAEDRLIAGAQVLRGLWCPPSPEARLERVADVAAEWADLIEERMDRHRPDLDPGLVALGAGLLRDLPRTAAREVVVHGDFNPGNVLASGRGGWLAIDPKPMVGDPAYDPWPLVEQIDDPFEHDDPEQVLRNRFALVADVLGEDPRRLQAWAAARDIENALWCVEHGEADGAVEAMESGRLLADLAGV</sequence>
<organism evidence="1 2">
    <name type="scientific">Saccharopolyspora taberi</name>
    <dbReference type="NCBI Taxonomy" id="60895"/>
    <lineage>
        <taxon>Bacteria</taxon>
        <taxon>Bacillati</taxon>
        <taxon>Actinomycetota</taxon>
        <taxon>Actinomycetes</taxon>
        <taxon>Pseudonocardiales</taxon>
        <taxon>Pseudonocardiaceae</taxon>
        <taxon>Saccharopolyspora</taxon>
    </lineage>
</organism>
<gene>
    <name evidence="1" type="ORF">GCM10010470_13900</name>
</gene>
<name>A0ABN3V730_9PSEU</name>
<proteinExistence type="predicted"/>
<protein>
    <submittedName>
        <fullName evidence="1">Aminoglycoside phosphotransferase family protein</fullName>
    </submittedName>
</protein>
<dbReference type="InterPro" id="IPR006748">
    <property type="entry name" value="NH2Glyco/OHUrea_AB-resist_kin"/>
</dbReference>
<dbReference type="EMBL" id="BAAAUX010000006">
    <property type="protein sequence ID" value="GAA2781232.1"/>
    <property type="molecule type" value="Genomic_DNA"/>
</dbReference>
<evidence type="ECO:0000313" key="1">
    <source>
        <dbReference type="EMBL" id="GAA2781232.1"/>
    </source>
</evidence>
<dbReference type="Proteomes" id="UP001500979">
    <property type="component" value="Unassembled WGS sequence"/>
</dbReference>
<evidence type="ECO:0000313" key="2">
    <source>
        <dbReference type="Proteomes" id="UP001500979"/>
    </source>
</evidence>
<dbReference type="SUPFAM" id="SSF56112">
    <property type="entry name" value="Protein kinase-like (PK-like)"/>
    <property type="match status" value="1"/>
</dbReference>
<dbReference type="Gene3D" id="3.90.1200.10">
    <property type="match status" value="1"/>
</dbReference>
<comment type="caution">
    <text evidence="1">The sequence shown here is derived from an EMBL/GenBank/DDBJ whole genome shotgun (WGS) entry which is preliminary data.</text>
</comment>
<dbReference type="InterPro" id="IPR011009">
    <property type="entry name" value="Kinase-like_dom_sf"/>
</dbReference>
<dbReference type="Pfam" id="PF04655">
    <property type="entry name" value="APH_6_hur"/>
    <property type="match status" value="1"/>
</dbReference>